<name>A0ABN7AHS2_9HEMI</name>
<dbReference type="EMBL" id="AP028911">
    <property type="protein sequence ID" value="BES91810.1"/>
    <property type="molecule type" value="Genomic_DNA"/>
</dbReference>
<evidence type="ECO:0000256" key="1">
    <source>
        <dbReference type="SAM" id="Phobius"/>
    </source>
</evidence>
<feature type="transmembrane region" description="Helical" evidence="1">
    <location>
        <begin position="193"/>
        <end position="211"/>
    </location>
</feature>
<keyword evidence="3" id="KW-1185">Reference proteome</keyword>
<reference evidence="2 3" key="1">
    <citation type="submission" date="2023-09" db="EMBL/GenBank/DDBJ databases">
        <title>Nesidiocoris tenuis whole genome shotgun sequence.</title>
        <authorList>
            <person name="Shibata T."/>
            <person name="Shimoda M."/>
            <person name="Kobayashi T."/>
            <person name="Uehara T."/>
        </authorList>
    </citation>
    <scope>NUCLEOTIDE SEQUENCE [LARGE SCALE GENOMIC DNA]</scope>
    <source>
        <strain evidence="2 3">Japan</strain>
    </source>
</reference>
<protein>
    <submittedName>
        <fullName evidence="2">Uncharacterized protein</fullName>
    </submittedName>
</protein>
<feature type="transmembrane region" description="Helical" evidence="1">
    <location>
        <begin position="218"/>
        <end position="236"/>
    </location>
</feature>
<keyword evidence="1" id="KW-0812">Transmembrane</keyword>
<sequence length="308" mass="34395">MDDDVKRLAEERRKKVLANSEARLKKITDLSRSQNPKPPENNFVDFEVDSFVNEPCRVAGRGLEDSPLAANSPPSNYEDTPPQANIMHRLTFEQRPSDDVIPTTSVRTGNHAMEMDFDNFIRDLQSGYAEQDLYSNLGRRQPNGLLFNQNNQPNVNNMGIGNLMAEMSSLIAAMQPPGPAPAQQEQLQPIAKPYLVVATFLILGAVARLILQISSYNFNVIVPFLCLAVPLSLMSWGRGRPPVSNLLSAVFIFLPNPRTRAMITNWIRLTSLFRGLCQLFACYLFSFVMIHVLLEVPSLYSDIASTPA</sequence>
<dbReference type="Proteomes" id="UP001307889">
    <property type="component" value="Chromosome 3"/>
</dbReference>
<gene>
    <name evidence="2" type="ORF">NTJ_04619</name>
</gene>
<keyword evidence="1" id="KW-0472">Membrane</keyword>
<evidence type="ECO:0000313" key="2">
    <source>
        <dbReference type="EMBL" id="BES91810.1"/>
    </source>
</evidence>
<proteinExistence type="predicted"/>
<accession>A0ABN7AHS2</accession>
<keyword evidence="1" id="KW-1133">Transmembrane helix</keyword>
<evidence type="ECO:0000313" key="3">
    <source>
        <dbReference type="Proteomes" id="UP001307889"/>
    </source>
</evidence>
<organism evidence="2 3">
    <name type="scientific">Nesidiocoris tenuis</name>
    <dbReference type="NCBI Taxonomy" id="355587"/>
    <lineage>
        <taxon>Eukaryota</taxon>
        <taxon>Metazoa</taxon>
        <taxon>Ecdysozoa</taxon>
        <taxon>Arthropoda</taxon>
        <taxon>Hexapoda</taxon>
        <taxon>Insecta</taxon>
        <taxon>Pterygota</taxon>
        <taxon>Neoptera</taxon>
        <taxon>Paraneoptera</taxon>
        <taxon>Hemiptera</taxon>
        <taxon>Heteroptera</taxon>
        <taxon>Panheteroptera</taxon>
        <taxon>Cimicomorpha</taxon>
        <taxon>Miridae</taxon>
        <taxon>Dicyphina</taxon>
        <taxon>Nesidiocoris</taxon>
    </lineage>
</organism>
<feature type="transmembrane region" description="Helical" evidence="1">
    <location>
        <begin position="271"/>
        <end position="294"/>
    </location>
</feature>